<organism evidence="10">
    <name type="scientific">Taenia asiatica</name>
    <name type="common">Asian tapeworm</name>
    <dbReference type="NCBI Taxonomy" id="60517"/>
    <lineage>
        <taxon>Eukaryota</taxon>
        <taxon>Metazoa</taxon>
        <taxon>Spiralia</taxon>
        <taxon>Lophotrochozoa</taxon>
        <taxon>Platyhelminthes</taxon>
        <taxon>Cestoda</taxon>
        <taxon>Eucestoda</taxon>
        <taxon>Cyclophyllidea</taxon>
        <taxon>Taeniidae</taxon>
        <taxon>Taenia</taxon>
    </lineage>
</organism>
<dbReference type="GO" id="GO:0016020">
    <property type="term" value="C:membrane"/>
    <property type="evidence" value="ECO:0007669"/>
    <property type="project" value="UniProtKB-SubCell"/>
</dbReference>
<evidence type="ECO:0000256" key="5">
    <source>
        <dbReference type="ARBA" id="ARBA00023136"/>
    </source>
</evidence>
<feature type="transmembrane region" description="Helical" evidence="7">
    <location>
        <begin position="311"/>
        <end position="329"/>
    </location>
</feature>
<evidence type="ECO:0000313" key="8">
    <source>
        <dbReference type="EMBL" id="VDK38522.1"/>
    </source>
</evidence>
<dbReference type="PANTHER" id="PTHR13906">
    <property type="entry name" value="PORCUPINE"/>
    <property type="match status" value="1"/>
</dbReference>
<dbReference type="STRING" id="60517.A0A0R3WAF1"/>
<dbReference type="GO" id="GO:0016746">
    <property type="term" value="F:acyltransferase activity"/>
    <property type="evidence" value="ECO:0007669"/>
    <property type="project" value="UniProtKB-KW"/>
</dbReference>
<keyword evidence="4 7" id="KW-1133">Transmembrane helix</keyword>
<dbReference type="GO" id="GO:0030258">
    <property type="term" value="P:lipid modification"/>
    <property type="evidence" value="ECO:0007669"/>
    <property type="project" value="TreeGrafter"/>
</dbReference>
<dbReference type="Proteomes" id="UP000282613">
    <property type="component" value="Unassembled WGS sequence"/>
</dbReference>
<evidence type="ECO:0000256" key="2">
    <source>
        <dbReference type="ARBA" id="ARBA00022679"/>
    </source>
</evidence>
<dbReference type="PANTHER" id="PTHR13906:SF4">
    <property type="entry name" value="LYSOPHOSPHOLIPID ACYLTRANSFERASE 6"/>
    <property type="match status" value="1"/>
</dbReference>
<feature type="transmembrane region" description="Helical" evidence="7">
    <location>
        <begin position="114"/>
        <end position="138"/>
    </location>
</feature>
<dbReference type="OrthoDB" id="286734at2759"/>
<gene>
    <name evidence="8" type="ORF">TASK_LOCUS7521</name>
</gene>
<evidence type="ECO:0000256" key="1">
    <source>
        <dbReference type="ARBA" id="ARBA00004141"/>
    </source>
</evidence>
<keyword evidence="3 7" id="KW-0812">Transmembrane</keyword>
<keyword evidence="2" id="KW-0808">Transferase</keyword>
<dbReference type="Pfam" id="PF03062">
    <property type="entry name" value="MBOAT"/>
    <property type="match status" value="1"/>
</dbReference>
<dbReference type="WBParaSite" id="TASK_0000752001-mRNA-1">
    <property type="protein sequence ID" value="TASK_0000752001-mRNA-1"/>
    <property type="gene ID" value="TASK_0000752001"/>
</dbReference>
<keyword evidence="5 7" id="KW-0472">Membrane</keyword>
<evidence type="ECO:0000256" key="6">
    <source>
        <dbReference type="ARBA" id="ARBA00023315"/>
    </source>
</evidence>
<evidence type="ECO:0000313" key="10">
    <source>
        <dbReference type="WBParaSite" id="TASK_0000752001-mRNA-1"/>
    </source>
</evidence>
<keyword evidence="9" id="KW-1185">Reference proteome</keyword>
<dbReference type="InterPro" id="IPR004299">
    <property type="entry name" value="MBOAT_fam"/>
</dbReference>
<reference evidence="10" key="1">
    <citation type="submission" date="2017-02" db="UniProtKB">
        <authorList>
            <consortium name="WormBaseParasite"/>
        </authorList>
    </citation>
    <scope>IDENTIFICATION</scope>
</reference>
<dbReference type="InterPro" id="IPR049941">
    <property type="entry name" value="LPLAT_7/PORCN-like"/>
</dbReference>
<evidence type="ECO:0000313" key="9">
    <source>
        <dbReference type="Proteomes" id="UP000282613"/>
    </source>
</evidence>
<reference evidence="8 9" key="2">
    <citation type="submission" date="2018-11" db="EMBL/GenBank/DDBJ databases">
        <authorList>
            <consortium name="Pathogen Informatics"/>
        </authorList>
    </citation>
    <scope>NUCLEOTIDE SEQUENCE [LARGE SCALE GENOMIC DNA]</scope>
</reference>
<sequence>MTVNAAPFLPQNGSLASPLTPFTTTTTTALNASSHTNSRIFDILVGIVMGVTIEHGTGGFVKDRFYAGSRLLQPVTNWSGIPIDMINFVVASFASLPLALIMRYGLPPSRVHPLFRAIVEILLSTGVVVFCFGIQLRVLLLQSCVAYVILLFCRHDRLVTPIAVTTWSLLYLMLIHQCRLYYDYEGYTLDISGAAMLQTQRLSSLAFNLYDGARIAKASVSNGTCKVSNDNNHVGSKNDAKRAIVEEDGPNLMPSSRESAVAEMPGPIEFAAYCMYFHGVCIGPFVFFKDYQNYLHGYENKHLPPIPFRRLFYLSLRLVVYGLTYAVLFSRIPVAFINHGAFQELSLLGQTSYMVAAFFVARLKYYFGWCLAEMLGICAGNGYTGVDPETRTTLWANVHNFDFFEVETAPNLKVLIDAWNIGTVRWLREVVYLRAPLRFRTILVFLVSAFWHGLYPGYYLMFPSFALFTYTSRAWRRNVRPLVLGAESLSLKCFYDIFTLLITHFIMEYAQAPFHLLGFKPSIALWTKFLFVPHIIGVVVIVAVAGTVRCLKAISEARVSRRQLSTTSHISIGGVGVVGHCADGVATHDYNE</sequence>
<dbReference type="AlphaFoldDB" id="A0A0R3WAF1"/>
<protein>
    <submittedName>
        <fullName evidence="10">Membrane-bound O-acyltransferase domain-containing protein 2</fullName>
    </submittedName>
</protein>
<name>A0A0R3WAF1_TAEAS</name>
<comment type="subcellular location">
    <subcellularLocation>
        <location evidence="1">Membrane</location>
        <topology evidence="1">Multi-pass membrane protein</topology>
    </subcellularLocation>
</comment>
<accession>A0A0R3WAF1</accession>
<evidence type="ECO:0000256" key="7">
    <source>
        <dbReference type="SAM" id="Phobius"/>
    </source>
</evidence>
<feature type="transmembrane region" description="Helical" evidence="7">
    <location>
        <begin position="158"/>
        <end position="175"/>
    </location>
</feature>
<feature type="transmembrane region" description="Helical" evidence="7">
    <location>
        <begin position="341"/>
        <end position="361"/>
    </location>
</feature>
<proteinExistence type="predicted"/>
<evidence type="ECO:0000256" key="4">
    <source>
        <dbReference type="ARBA" id="ARBA00022989"/>
    </source>
</evidence>
<feature type="transmembrane region" description="Helical" evidence="7">
    <location>
        <begin position="530"/>
        <end position="551"/>
    </location>
</feature>
<feature type="transmembrane region" description="Helical" evidence="7">
    <location>
        <begin position="81"/>
        <end position="102"/>
    </location>
</feature>
<keyword evidence="6" id="KW-0012">Acyltransferase</keyword>
<evidence type="ECO:0000256" key="3">
    <source>
        <dbReference type="ARBA" id="ARBA00022692"/>
    </source>
</evidence>
<dbReference type="EMBL" id="UYRS01018630">
    <property type="protein sequence ID" value="VDK38522.1"/>
    <property type="molecule type" value="Genomic_DNA"/>
</dbReference>